<name>A0ABT8JFN9_9BACL</name>
<proteinExistence type="predicted"/>
<reference evidence="1" key="1">
    <citation type="submission" date="2023-03" db="EMBL/GenBank/DDBJ databases">
        <title>MT1 and MT2 Draft Genomes of Novel Species.</title>
        <authorList>
            <person name="Venkateswaran K."/>
        </authorList>
    </citation>
    <scope>NUCLEOTIDE SEQUENCE</scope>
    <source>
        <strain evidence="1">F6_3S_P_1C</strain>
    </source>
</reference>
<organism evidence="1 2">
    <name type="scientific">Paenibacillus vandeheii</name>
    <dbReference type="NCBI Taxonomy" id="3035917"/>
    <lineage>
        <taxon>Bacteria</taxon>
        <taxon>Bacillati</taxon>
        <taxon>Bacillota</taxon>
        <taxon>Bacilli</taxon>
        <taxon>Bacillales</taxon>
        <taxon>Paenibacillaceae</taxon>
        <taxon>Paenibacillus</taxon>
    </lineage>
</organism>
<comment type="caution">
    <text evidence="1">The sequence shown here is derived from an EMBL/GenBank/DDBJ whole genome shotgun (WGS) entry which is preliminary data.</text>
</comment>
<dbReference type="Proteomes" id="UP001174205">
    <property type="component" value="Unassembled WGS sequence"/>
</dbReference>
<dbReference type="RefSeq" id="WP_024630862.1">
    <property type="nucleotide sequence ID" value="NZ_JAROCD010000011.1"/>
</dbReference>
<dbReference type="Pfam" id="PF06868">
    <property type="entry name" value="DUF1257"/>
    <property type="match status" value="1"/>
</dbReference>
<dbReference type="EMBL" id="JAROCD010000011">
    <property type="protein sequence ID" value="MDN4603882.1"/>
    <property type="molecule type" value="Genomic_DNA"/>
</dbReference>
<evidence type="ECO:0000313" key="2">
    <source>
        <dbReference type="Proteomes" id="UP001174205"/>
    </source>
</evidence>
<keyword evidence="2" id="KW-1185">Reference proteome</keyword>
<dbReference type="InterPro" id="IPR009666">
    <property type="entry name" value="Uncharacterised_Ycf35"/>
</dbReference>
<dbReference type="PANTHER" id="PTHR39638:SF2">
    <property type="entry name" value="YCF35"/>
    <property type="match status" value="1"/>
</dbReference>
<accession>A0ABT8JFN9</accession>
<gene>
    <name evidence="1" type="ORF">P5G61_21750</name>
</gene>
<dbReference type="PANTHER" id="PTHR39638">
    <property type="entry name" value="YCF35"/>
    <property type="match status" value="1"/>
</dbReference>
<evidence type="ECO:0000313" key="1">
    <source>
        <dbReference type="EMBL" id="MDN4603882.1"/>
    </source>
</evidence>
<protein>
    <submittedName>
        <fullName evidence="1">DUF1257 domain-containing protein</fullName>
    </submittedName>
</protein>
<sequence length="125" mass="14116">MSHTSRIETIITNIPALERAVKELKLTFVKGGVVRAYSKAQEFHADYVIQLKGPYDVGVIKVEKKYELRTDWWGGHVEKEIGKNAGRLLQEYQIAVAVMVAQSQGHTIIKQKLPNGAIKMRIQQS</sequence>